<dbReference type="Pfam" id="PF00106">
    <property type="entry name" value="adh_short"/>
    <property type="match status" value="1"/>
</dbReference>
<evidence type="ECO:0000256" key="3">
    <source>
        <dbReference type="RuleBase" id="RU000363"/>
    </source>
</evidence>
<keyword evidence="7" id="KW-1185">Reference proteome</keyword>
<evidence type="ECO:0000313" key="6">
    <source>
        <dbReference type="EMBL" id="GGI02844.1"/>
    </source>
</evidence>
<dbReference type="PANTHER" id="PTHR44196:SF1">
    <property type="entry name" value="DEHYDROGENASE_REDUCTASE SDR FAMILY MEMBER 7B"/>
    <property type="match status" value="1"/>
</dbReference>
<name>A0A8J3A4X1_9ACTN</name>
<sequence length="326" mass="34840">MRTKLQDAVVVVTGASSGIGRATAEALVRAGSTVVAVARREDALRELADGFDAEARQRLVVEAADVNDAEALERVARDTVGRFGKLDAWVNNAAVNQYGRFEEVPLDEWRRVIETNLLGYAHGARAALPWFREQGHGTLVNVGSILSKVPAPLQSAYIASKFGIRGLTESLRQELQDAKGIRLSLIMPGPIDTPLFQHAANHTGWRVKPPEPTVDAARVAAAIVKNVVKPRREVPVSAATRPALLAYRLFPGLTERAAAKPMMASHLTDEAEEPTSGNLFEPVSQGTSVSGGWKPSRAGKPGRTLALVGGTGAAVVTALVWKRRAA</sequence>
<feature type="region of interest" description="Disordered" evidence="4">
    <location>
        <begin position="267"/>
        <end position="299"/>
    </location>
</feature>
<feature type="domain" description="Ketoreductase" evidence="5">
    <location>
        <begin position="8"/>
        <end position="194"/>
    </location>
</feature>
<dbReference type="GO" id="GO:0016491">
    <property type="term" value="F:oxidoreductase activity"/>
    <property type="evidence" value="ECO:0007669"/>
    <property type="project" value="UniProtKB-KW"/>
</dbReference>
<dbReference type="PRINTS" id="PR00081">
    <property type="entry name" value="GDHRDH"/>
</dbReference>
<dbReference type="InterPro" id="IPR057326">
    <property type="entry name" value="KR_dom"/>
</dbReference>
<dbReference type="InterPro" id="IPR036291">
    <property type="entry name" value="NAD(P)-bd_dom_sf"/>
</dbReference>
<evidence type="ECO:0000256" key="4">
    <source>
        <dbReference type="SAM" id="MobiDB-lite"/>
    </source>
</evidence>
<dbReference type="EMBL" id="BMHA01000001">
    <property type="protein sequence ID" value="GGI02844.1"/>
    <property type="molecule type" value="Genomic_DNA"/>
</dbReference>
<dbReference type="SMART" id="SM00822">
    <property type="entry name" value="PKS_KR"/>
    <property type="match status" value="1"/>
</dbReference>
<dbReference type="PRINTS" id="PR00080">
    <property type="entry name" value="SDRFAMILY"/>
</dbReference>
<organism evidence="6 7">
    <name type="scientific">Egicoccus halophilus</name>
    <dbReference type="NCBI Taxonomy" id="1670830"/>
    <lineage>
        <taxon>Bacteria</taxon>
        <taxon>Bacillati</taxon>
        <taxon>Actinomycetota</taxon>
        <taxon>Nitriliruptoria</taxon>
        <taxon>Egicoccales</taxon>
        <taxon>Egicoccaceae</taxon>
        <taxon>Egicoccus</taxon>
    </lineage>
</organism>
<dbReference type="Gene3D" id="3.40.50.720">
    <property type="entry name" value="NAD(P)-binding Rossmann-like Domain"/>
    <property type="match status" value="1"/>
</dbReference>
<proteinExistence type="inferred from homology"/>
<evidence type="ECO:0000259" key="5">
    <source>
        <dbReference type="SMART" id="SM00822"/>
    </source>
</evidence>
<accession>A0A8J3A4X1</accession>
<dbReference type="InterPro" id="IPR002347">
    <property type="entry name" value="SDR_fam"/>
</dbReference>
<dbReference type="NCBIfam" id="NF005495">
    <property type="entry name" value="PRK07109.1"/>
    <property type="match status" value="1"/>
</dbReference>
<dbReference type="RefSeq" id="WP_165403764.1">
    <property type="nucleotide sequence ID" value="NZ_BMHA01000001.1"/>
</dbReference>
<evidence type="ECO:0000256" key="1">
    <source>
        <dbReference type="ARBA" id="ARBA00006484"/>
    </source>
</evidence>
<dbReference type="SUPFAM" id="SSF51735">
    <property type="entry name" value="NAD(P)-binding Rossmann-fold domains"/>
    <property type="match status" value="1"/>
</dbReference>
<gene>
    <name evidence="6" type="ORF">GCM10011354_01740</name>
</gene>
<reference evidence="6" key="2">
    <citation type="submission" date="2020-09" db="EMBL/GenBank/DDBJ databases">
        <authorList>
            <person name="Sun Q."/>
            <person name="Zhou Y."/>
        </authorList>
    </citation>
    <scope>NUCLEOTIDE SEQUENCE</scope>
    <source>
        <strain evidence="6">CGMCC 1.14988</strain>
    </source>
</reference>
<protein>
    <submittedName>
        <fullName evidence="6">Short-chain dehydrogenase</fullName>
    </submittedName>
</protein>
<evidence type="ECO:0000256" key="2">
    <source>
        <dbReference type="ARBA" id="ARBA00023002"/>
    </source>
</evidence>
<comment type="similarity">
    <text evidence="1 3">Belongs to the short-chain dehydrogenases/reductases (SDR) family.</text>
</comment>
<reference evidence="6" key="1">
    <citation type="journal article" date="2014" name="Int. J. Syst. Evol. Microbiol.">
        <title>Complete genome sequence of Corynebacterium casei LMG S-19264T (=DSM 44701T), isolated from a smear-ripened cheese.</title>
        <authorList>
            <consortium name="US DOE Joint Genome Institute (JGI-PGF)"/>
            <person name="Walter F."/>
            <person name="Albersmeier A."/>
            <person name="Kalinowski J."/>
            <person name="Ruckert C."/>
        </authorList>
    </citation>
    <scope>NUCLEOTIDE SEQUENCE</scope>
    <source>
        <strain evidence="6">CGMCC 1.14988</strain>
    </source>
</reference>
<comment type="caution">
    <text evidence="6">The sequence shown here is derived from an EMBL/GenBank/DDBJ whole genome shotgun (WGS) entry which is preliminary data.</text>
</comment>
<dbReference type="AlphaFoldDB" id="A0A8J3A4X1"/>
<dbReference type="GO" id="GO:0016020">
    <property type="term" value="C:membrane"/>
    <property type="evidence" value="ECO:0007669"/>
    <property type="project" value="TreeGrafter"/>
</dbReference>
<evidence type="ECO:0000313" key="7">
    <source>
        <dbReference type="Proteomes" id="UP000650511"/>
    </source>
</evidence>
<dbReference type="Proteomes" id="UP000650511">
    <property type="component" value="Unassembled WGS sequence"/>
</dbReference>
<dbReference type="PANTHER" id="PTHR44196">
    <property type="entry name" value="DEHYDROGENASE/REDUCTASE SDR FAMILY MEMBER 7B"/>
    <property type="match status" value="1"/>
</dbReference>
<keyword evidence="2" id="KW-0560">Oxidoreductase</keyword>